<keyword evidence="2" id="KW-1185">Reference proteome</keyword>
<sequence length="71" mass="7969">MNPAEILETAVLNLATGEVLYFMLPPCEAVKAAYLYSIGDKNTWDYAKRNVVIHCGRYVVSCGDWTARVKE</sequence>
<gene>
    <name evidence="1" type="ORF">SAMN02745885_01640</name>
</gene>
<name>A0A1T4QEP2_9FIRM</name>
<dbReference type="AlphaFoldDB" id="A0A1T4QEP2"/>
<proteinExistence type="predicted"/>
<protein>
    <submittedName>
        <fullName evidence="1">Uncharacterized protein</fullName>
    </submittedName>
</protein>
<evidence type="ECO:0000313" key="1">
    <source>
        <dbReference type="EMBL" id="SKA02202.1"/>
    </source>
</evidence>
<evidence type="ECO:0000313" key="2">
    <source>
        <dbReference type="Proteomes" id="UP000189933"/>
    </source>
</evidence>
<accession>A0A1T4QEP2</accession>
<organism evidence="1 2">
    <name type="scientific">Carboxydocella sporoproducens DSM 16521</name>
    <dbReference type="NCBI Taxonomy" id="1121270"/>
    <lineage>
        <taxon>Bacteria</taxon>
        <taxon>Bacillati</taxon>
        <taxon>Bacillota</taxon>
        <taxon>Clostridia</taxon>
        <taxon>Eubacteriales</taxon>
        <taxon>Clostridiales Family XVI. Incertae Sedis</taxon>
        <taxon>Carboxydocella</taxon>
    </lineage>
</organism>
<dbReference type="OrthoDB" id="9988784at2"/>
<reference evidence="2" key="1">
    <citation type="submission" date="2017-02" db="EMBL/GenBank/DDBJ databases">
        <authorList>
            <person name="Varghese N."/>
            <person name="Submissions S."/>
        </authorList>
    </citation>
    <scope>NUCLEOTIDE SEQUENCE [LARGE SCALE GENOMIC DNA]</scope>
    <source>
        <strain evidence="2">DSM 16521</strain>
    </source>
</reference>
<dbReference type="Proteomes" id="UP000189933">
    <property type="component" value="Unassembled WGS sequence"/>
</dbReference>
<dbReference type="RefSeq" id="WP_078665690.1">
    <property type="nucleotide sequence ID" value="NZ_FUXM01000018.1"/>
</dbReference>
<dbReference type="EMBL" id="FUXM01000018">
    <property type="protein sequence ID" value="SKA02202.1"/>
    <property type="molecule type" value="Genomic_DNA"/>
</dbReference>